<dbReference type="Proteomes" id="UP000515808">
    <property type="component" value="Chromosome"/>
</dbReference>
<keyword evidence="1" id="KW-0472">Membrane</keyword>
<name>A0A7G9LBY8_9FLAO</name>
<gene>
    <name evidence="3" type="ORF">H9W90_03190</name>
</gene>
<evidence type="ECO:0000313" key="4">
    <source>
        <dbReference type="Proteomes" id="UP000515808"/>
    </source>
</evidence>
<feature type="domain" description="2TM" evidence="2">
    <location>
        <begin position="11"/>
        <end position="104"/>
    </location>
</feature>
<reference evidence="3 4" key="1">
    <citation type="submission" date="2020-08" db="EMBL/GenBank/DDBJ databases">
        <title>Polaribacter sp. L12M9 isolated from gut of the Korean scallop.</title>
        <authorList>
            <person name="Jeong Y.S."/>
        </authorList>
    </citation>
    <scope>NUCLEOTIDE SEQUENCE [LARGE SCALE GENOMIC DNA]</scope>
    <source>
        <strain evidence="3 4">L12M9</strain>
    </source>
</reference>
<organism evidence="3 4">
    <name type="scientific">Polaribacter pectinis</name>
    <dbReference type="NCBI Taxonomy" id="2738844"/>
    <lineage>
        <taxon>Bacteria</taxon>
        <taxon>Pseudomonadati</taxon>
        <taxon>Bacteroidota</taxon>
        <taxon>Flavobacteriia</taxon>
        <taxon>Flavobacteriales</taxon>
        <taxon>Flavobacteriaceae</taxon>
    </lineage>
</organism>
<sequence length="108" mass="13036">MKNNIENTTYKEAENNVKRIKNFYNHLQIFVIMMLVLLLFSDMIISFFEARISNPNSINWIKTNIWVNSGLWLFGLIIHGIYVFKFKANFIDKWEQKKMNELMKKNKQ</sequence>
<dbReference type="RefSeq" id="WP_187483020.1">
    <property type="nucleotide sequence ID" value="NZ_CP060695.1"/>
</dbReference>
<evidence type="ECO:0000313" key="3">
    <source>
        <dbReference type="EMBL" id="QNM86137.1"/>
    </source>
</evidence>
<keyword evidence="1" id="KW-0812">Transmembrane</keyword>
<dbReference type="Pfam" id="PF13239">
    <property type="entry name" value="2TM"/>
    <property type="match status" value="1"/>
</dbReference>
<feature type="transmembrane region" description="Helical" evidence="1">
    <location>
        <begin position="27"/>
        <end position="45"/>
    </location>
</feature>
<dbReference type="InterPro" id="IPR025698">
    <property type="entry name" value="2TM_dom"/>
</dbReference>
<protein>
    <submittedName>
        <fullName evidence="3">2TM domain-containing protein</fullName>
    </submittedName>
</protein>
<evidence type="ECO:0000259" key="2">
    <source>
        <dbReference type="Pfam" id="PF13239"/>
    </source>
</evidence>
<keyword evidence="4" id="KW-1185">Reference proteome</keyword>
<evidence type="ECO:0000256" key="1">
    <source>
        <dbReference type="SAM" id="Phobius"/>
    </source>
</evidence>
<dbReference type="AlphaFoldDB" id="A0A7G9LBY8"/>
<proteinExistence type="predicted"/>
<dbReference type="KEGG" id="ppec:H9W90_03190"/>
<feature type="transmembrane region" description="Helical" evidence="1">
    <location>
        <begin position="65"/>
        <end position="84"/>
    </location>
</feature>
<dbReference type="EMBL" id="CP060695">
    <property type="protein sequence ID" value="QNM86137.1"/>
    <property type="molecule type" value="Genomic_DNA"/>
</dbReference>
<accession>A0A7G9LBY8</accession>
<keyword evidence="1" id="KW-1133">Transmembrane helix</keyword>